<feature type="signal peptide" evidence="4">
    <location>
        <begin position="1"/>
        <end position="19"/>
    </location>
</feature>
<name>A0A2I9LP50_9SCOR</name>
<dbReference type="PANTHER" id="PTHR10083">
    <property type="entry name" value="KUNITZ-TYPE PROTEASE INHIBITOR-RELATED"/>
    <property type="match status" value="1"/>
</dbReference>
<dbReference type="CDD" id="cd00109">
    <property type="entry name" value="Kunitz-type"/>
    <property type="match status" value="1"/>
</dbReference>
<dbReference type="PROSITE" id="PS50279">
    <property type="entry name" value="BPTI_KUNITZ_2"/>
    <property type="match status" value="1"/>
</dbReference>
<dbReference type="SUPFAM" id="SSF57362">
    <property type="entry name" value="BPTI-like"/>
    <property type="match status" value="1"/>
</dbReference>
<keyword evidence="3" id="KW-1015">Disulfide bond</keyword>
<evidence type="ECO:0000256" key="4">
    <source>
        <dbReference type="SAM" id="SignalP"/>
    </source>
</evidence>
<evidence type="ECO:0000256" key="2">
    <source>
        <dbReference type="ARBA" id="ARBA00022900"/>
    </source>
</evidence>
<dbReference type="PROSITE" id="PS00280">
    <property type="entry name" value="BPTI_KUNITZ_1"/>
    <property type="match status" value="1"/>
</dbReference>
<dbReference type="GO" id="GO:0005615">
    <property type="term" value="C:extracellular space"/>
    <property type="evidence" value="ECO:0007669"/>
    <property type="project" value="TreeGrafter"/>
</dbReference>
<keyword evidence="2" id="KW-0722">Serine protease inhibitor</keyword>
<dbReference type="EMBL" id="GFWZ01000174">
    <property type="protein sequence ID" value="MBW20164.1"/>
    <property type="molecule type" value="Transcribed_RNA"/>
</dbReference>
<evidence type="ECO:0000256" key="1">
    <source>
        <dbReference type="ARBA" id="ARBA00022690"/>
    </source>
</evidence>
<dbReference type="InterPro" id="IPR036880">
    <property type="entry name" value="Kunitz_BPTI_sf"/>
</dbReference>
<dbReference type="PANTHER" id="PTHR10083:SF373">
    <property type="entry name" value="SERINE PEPTIDASE INHIBITOR, KUNITZ TYPE, 2"/>
    <property type="match status" value="1"/>
</dbReference>
<feature type="chain" id="PRO_5014465685" evidence="4">
    <location>
        <begin position="20"/>
        <end position="79"/>
    </location>
</feature>
<proteinExistence type="predicted"/>
<dbReference type="AlphaFoldDB" id="A0A2I9LP50"/>
<protein>
    <submittedName>
        <fullName evidence="6">Kunitz-type protease inhibitor</fullName>
    </submittedName>
</protein>
<keyword evidence="4" id="KW-0732">Signal</keyword>
<dbReference type="GO" id="GO:0044562">
    <property type="term" value="P:venom-mediated inhibition of voltage-gated potassium channel activity"/>
    <property type="evidence" value="ECO:0007669"/>
    <property type="project" value="UniProtKB-ARBA"/>
</dbReference>
<sequence>MNIKLASAIILILCLHSDAQEVDCNLPAETGPCKAAIRRYYYNSGSGNCEIFIYGGCRGNNNRFSSLEDCCSQCSARNC</sequence>
<accession>A0A2I9LP50</accession>
<reference evidence="6" key="1">
    <citation type="journal article" date="2017" name="Toxicon">
        <title>Venom-gland transcriptomics and venom proteomics of the Hentz striped scorpion (Centruroides hentzi; Buthidae) reveal high toxin diversity in a harmless member of a lethal family.</title>
        <authorList>
            <person name="Ward M.J."/>
            <person name="Ellsworth S.A."/>
            <person name="Rokyta D.R."/>
        </authorList>
    </citation>
    <scope>NUCLEOTIDE SEQUENCE</scope>
    <source>
        <tissue evidence="6">Venom gland</tissue>
    </source>
</reference>
<dbReference type="SMART" id="SM00131">
    <property type="entry name" value="KU"/>
    <property type="match status" value="1"/>
</dbReference>
<dbReference type="FunFam" id="4.10.410.10:FF:000004">
    <property type="entry name" value="Tissue factor pathway inhibitor"/>
    <property type="match status" value="1"/>
</dbReference>
<organism evidence="6">
    <name type="scientific">Centruroides hentzi</name>
    <dbReference type="NCBI Taxonomy" id="88313"/>
    <lineage>
        <taxon>Eukaryota</taxon>
        <taxon>Metazoa</taxon>
        <taxon>Ecdysozoa</taxon>
        <taxon>Arthropoda</taxon>
        <taxon>Chelicerata</taxon>
        <taxon>Arachnida</taxon>
        <taxon>Scorpiones</taxon>
        <taxon>Buthida</taxon>
        <taxon>Buthoidea</taxon>
        <taxon>Buthidae</taxon>
        <taxon>Centruroides</taxon>
    </lineage>
</organism>
<evidence type="ECO:0000256" key="3">
    <source>
        <dbReference type="ARBA" id="ARBA00023157"/>
    </source>
</evidence>
<dbReference type="Gene3D" id="4.10.410.10">
    <property type="entry name" value="Pancreatic trypsin inhibitor Kunitz domain"/>
    <property type="match status" value="1"/>
</dbReference>
<dbReference type="InterPro" id="IPR020901">
    <property type="entry name" value="Prtase_inh_Kunz-CS"/>
</dbReference>
<dbReference type="PRINTS" id="PR00759">
    <property type="entry name" value="BASICPTASE"/>
</dbReference>
<dbReference type="GO" id="GO:0004867">
    <property type="term" value="F:serine-type endopeptidase inhibitor activity"/>
    <property type="evidence" value="ECO:0007669"/>
    <property type="project" value="UniProtKB-KW"/>
</dbReference>
<dbReference type="InterPro" id="IPR050098">
    <property type="entry name" value="TFPI/VKTCI-like"/>
</dbReference>
<dbReference type="Pfam" id="PF00014">
    <property type="entry name" value="Kunitz_BPTI"/>
    <property type="match status" value="1"/>
</dbReference>
<keyword evidence="1" id="KW-0646">Protease inhibitor</keyword>
<evidence type="ECO:0000259" key="5">
    <source>
        <dbReference type="PROSITE" id="PS50279"/>
    </source>
</evidence>
<evidence type="ECO:0000313" key="6">
    <source>
        <dbReference type="EMBL" id="MBW20164.1"/>
    </source>
</evidence>
<dbReference type="InterPro" id="IPR002223">
    <property type="entry name" value="Kunitz_BPTI"/>
</dbReference>
<feature type="domain" description="BPTI/Kunitz inhibitor" evidence="5">
    <location>
        <begin position="24"/>
        <end position="74"/>
    </location>
</feature>